<feature type="transmembrane region" description="Helical" evidence="1">
    <location>
        <begin position="80"/>
        <end position="99"/>
    </location>
</feature>
<dbReference type="Proteomes" id="UP001216907">
    <property type="component" value="Unassembled WGS sequence"/>
</dbReference>
<keyword evidence="3" id="KW-1185">Reference proteome</keyword>
<feature type="transmembrane region" description="Helical" evidence="1">
    <location>
        <begin position="111"/>
        <end position="128"/>
    </location>
</feature>
<gene>
    <name evidence="2" type="ORF">PZE19_01560</name>
</gene>
<dbReference type="RefSeq" id="WP_277858824.1">
    <property type="nucleotide sequence ID" value="NZ_JARRAG010000001.1"/>
</dbReference>
<organism evidence="2 3">
    <name type="scientific">Paludisphaera mucosa</name>
    <dbReference type="NCBI Taxonomy" id="3030827"/>
    <lineage>
        <taxon>Bacteria</taxon>
        <taxon>Pseudomonadati</taxon>
        <taxon>Planctomycetota</taxon>
        <taxon>Planctomycetia</taxon>
        <taxon>Isosphaerales</taxon>
        <taxon>Isosphaeraceae</taxon>
        <taxon>Paludisphaera</taxon>
    </lineage>
</organism>
<keyword evidence="1" id="KW-0812">Transmembrane</keyword>
<feature type="transmembrane region" description="Helical" evidence="1">
    <location>
        <begin position="18"/>
        <end position="36"/>
    </location>
</feature>
<keyword evidence="1" id="KW-0472">Membrane</keyword>
<evidence type="ECO:0000313" key="2">
    <source>
        <dbReference type="EMBL" id="MDG3002460.1"/>
    </source>
</evidence>
<keyword evidence="1" id="KW-1133">Transmembrane helix</keyword>
<feature type="transmembrane region" description="Helical" evidence="1">
    <location>
        <begin position="48"/>
        <end position="68"/>
    </location>
</feature>
<dbReference type="EMBL" id="JARRAG010000001">
    <property type="protein sequence ID" value="MDG3002460.1"/>
    <property type="molecule type" value="Genomic_DNA"/>
</dbReference>
<sequence>MAPKRTTGAAAASPSHPVVTTALLLGAVGWAFGLLVHKGMMAWPPVRLLSCLATIAGCLALVGPIILARSGKGGGSLGELIWMTGGLLIWIFNLVGVANGDLRTIDWATPLGPRAMGLIILAVLLAGLRSGLAGRDWSWTNVTGWALGLFWVGMAAATWFLVPGQGLVAGLASR</sequence>
<accession>A0ABT6F4E5</accession>
<evidence type="ECO:0000256" key="1">
    <source>
        <dbReference type="SAM" id="Phobius"/>
    </source>
</evidence>
<name>A0ABT6F4E5_9BACT</name>
<evidence type="ECO:0000313" key="3">
    <source>
        <dbReference type="Proteomes" id="UP001216907"/>
    </source>
</evidence>
<feature type="transmembrane region" description="Helical" evidence="1">
    <location>
        <begin position="148"/>
        <end position="172"/>
    </location>
</feature>
<proteinExistence type="predicted"/>
<comment type="caution">
    <text evidence="2">The sequence shown here is derived from an EMBL/GenBank/DDBJ whole genome shotgun (WGS) entry which is preliminary data.</text>
</comment>
<reference evidence="2 3" key="1">
    <citation type="submission" date="2023-03" db="EMBL/GenBank/DDBJ databases">
        <title>Paludisphaera mucosa sp. nov. a novel planctomycete from northern fen.</title>
        <authorList>
            <person name="Ivanova A."/>
        </authorList>
    </citation>
    <scope>NUCLEOTIDE SEQUENCE [LARGE SCALE GENOMIC DNA]</scope>
    <source>
        <strain evidence="2 3">Pla2</strain>
    </source>
</reference>
<protein>
    <submittedName>
        <fullName evidence="2">Uncharacterized protein</fullName>
    </submittedName>
</protein>